<proteinExistence type="predicted"/>
<evidence type="ECO:0000256" key="4">
    <source>
        <dbReference type="ARBA" id="ARBA00022737"/>
    </source>
</evidence>
<dbReference type="PANTHER" id="PTHR11878:SF65">
    <property type="entry name" value="NA_CA-EXCHANGE PROTEIN, ISOFORM G"/>
    <property type="match status" value="1"/>
</dbReference>
<evidence type="ECO:0000256" key="2">
    <source>
        <dbReference type="ARBA" id="ARBA00022525"/>
    </source>
</evidence>
<feature type="compositionally biased region" description="Acidic residues" evidence="7">
    <location>
        <begin position="1079"/>
        <end position="1088"/>
    </location>
</feature>
<dbReference type="NCBIfam" id="TIGR04131">
    <property type="entry name" value="Bac_Flav_CTERM"/>
    <property type="match status" value="1"/>
</dbReference>
<dbReference type="SMART" id="SM00237">
    <property type="entry name" value="Calx_beta"/>
    <property type="match status" value="4"/>
</dbReference>
<feature type="domain" description="Calx-beta" evidence="8">
    <location>
        <begin position="141"/>
        <end position="245"/>
    </location>
</feature>
<dbReference type="SUPFAM" id="SSF141072">
    <property type="entry name" value="CalX-like"/>
    <property type="match status" value="5"/>
</dbReference>
<feature type="region of interest" description="Disordered" evidence="7">
    <location>
        <begin position="847"/>
        <end position="868"/>
    </location>
</feature>
<evidence type="ECO:0000256" key="5">
    <source>
        <dbReference type="ARBA" id="ARBA00022837"/>
    </source>
</evidence>
<dbReference type="Proteomes" id="UP001595841">
    <property type="component" value="Unassembled WGS sequence"/>
</dbReference>
<evidence type="ECO:0000313" key="9">
    <source>
        <dbReference type="EMBL" id="MFC4218726.1"/>
    </source>
</evidence>
<keyword evidence="4" id="KW-0677">Repeat</keyword>
<keyword evidence="2" id="KW-0964">Secreted</keyword>
<feature type="domain" description="Calx-beta" evidence="8">
    <location>
        <begin position="375"/>
        <end position="474"/>
    </location>
</feature>
<sequence>MVTSQKKTLRQTLAEYGKGLFLCIAFVLFGIATSFGQTITIEDVSGNEDDGAITLTATLDITTGGAFSVDVNTSDGTATTANSDYTPLTSFTLNFSGTPGETQTFDVLPTTDTTVELDETLTIFMDNLQGALVPVNITDTATVTITNDDVALDAISIGDVTLAEGDAGATNFIFTVSVDGGGNAASQIDFDVDTSDGTATAGTDYVAIVGGTGTIAAGTPSTTITVQVNGDTDVELDEGFTVVLSNPTNATITDDTGDGTITNDDVALDAISIGDVTLAEGDAGTTNFIFTVSVDGGGNAAAQIDFDVDTSDGTATAGTDYVAIVGGTGTIAAGTPSTTITVQVNGDTDVELDEGFTVVLSNPTNATITDDTGDGTITNDDTDSISIGDVTLAEGDAGATNFIFTVSVDGGGNAAGNIGFSYVTSNGTATAGTDYVATSGTGQINAGESSTTITVVVNGDTDIELNETFNLQLSLVSNATINDGTGLGTINNDDTGIATVTASDDTATELGTETGSFEVNLGAINNTGSAIIVGYTVGGDATPGSDYNTLSGTVSIDNGQQTATILVTPIDDSLVELDETVTVTLNSGAGYNVGIPASADVTIVSEDNTPPDGYTVTINQDPINLTNEDDVSFSFSGAPSFLTTYDYAFTSDGGGAPVTGTGPVGSPNNTITGIDLSSLPDGIITLTVTVTNALGNEGPPTSDMAVKNTVVPSGYTVEINQDPIDDGNQTAVSFTFTNAVVGAIYDYTFTSDAGGTPVMGSGLISSPTQSVTGINVSGVEDGNVTLAVTLSNGNGVGPIANDSVAKNTAPCNADGATPSLDLTQPTTFCGEELLVDLDDYVTNAAPPGTELRWSTDPDPLQTDQHRNSQVTNPASYFGFFWDAINNCPSAVVTVTLELFPTPTITNTEGDERCGEGTLTLTATASNGVINWFDAPTGGAMLGSGGTFITPSISTTTSFYVEATANGCVSDRVEVVATINDTPSAGTPTNTVACNTVGLGGPNTIDLDATLTGADAGTWTIITDPSGGSLAIGSGNTIDFDGLPVGDYVFEFTTTGAIGPCTNDSVQVTISVSDCNVDTDGDGLTDSEENTLGTDINNPDTDGDGLTDGEEVLVVDDPSTTAVPENATDPLDACDPFLTVDCNPMDIDLAITKVVDEDEPLLGEQIEFVITIENVDMERVLDIVVTDVLDNAFEYVSHVASLGTYDEETGEWSIPEMSATTATATLEITVAVTASGTFQNTASLVSSLPSDNTVTDNNSSTVSVQVNRSACEDPGTICNIFSPNGDGKNDRLILVGHEQYSNNTLEVFDRYGNSVFQMDGYDSSWDGTGKNGDLPKGTYFYILDLNGDGTEVVKGWIQIVRNN</sequence>
<dbReference type="InterPro" id="IPR059100">
    <property type="entry name" value="TSP3_bac"/>
</dbReference>
<evidence type="ECO:0000256" key="6">
    <source>
        <dbReference type="ARBA" id="ARBA00023065"/>
    </source>
</evidence>
<organism evidence="9 10">
    <name type="scientific">Flagellimonas marina</name>
    <dbReference type="NCBI Taxonomy" id="1775168"/>
    <lineage>
        <taxon>Bacteria</taxon>
        <taxon>Pseudomonadati</taxon>
        <taxon>Bacteroidota</taxon>
        <taxon>Flavobacteriia</taxon>
        <taxon>Flavobacteriales</taxon>
        <taxon>Flavobacteriaceae</taxon>
        <taxon>Flagellimonas</taxon>
    </lineage>
</organism>
<dbReference type="InterPro" id="IPR044023">
    <property type="entry name" value="Ig_7"/>
</dbReference>
<evidence type="ECO:0000256" key="3">
    <source>
        <dbReference type="ARBA" id="ARBA00022729"/>
    </source>
</evidence>
<keyword evidence="6" id="KW-0406">Ion transport</keyword>
<accession>A0ABV8PHM2</accession>
<keyword evidence="3" id="KW-0732">Signal</keyword>
<dbReference type="PANTHER" id="PTHR11878">
    <property type="entry name" value="SODIUM/CALCIUM EXCHANGER"/>
    <property type="match status" value="1"/>
</dbReference>
<keyword evidence="5" id="KW-0106">Calcium</keyword>
<dbReference type="Pfam" id="PF03160">
    <property type="entry name" value="Calx-beta"/>
    <property type="match status" value="5"/>
</dbReference>
<feature type="compositionally biased region" description="Polar residues" evidence="7">
    <location>
        <begin position="1089"/>
        <end position="1098"/>
    </location>
</feature>
<dbReference type="Gene3D" id="2.60.40.2030">
    <property type="match status" value="5"/>
</dbReference>
<feature type="domain" description="Calx-beta" evidence="8">
    <location>
        <begin position="263"/>
        <end position="361"/>
    </location>
</feature>
<dbReference type="Pfam" id="PF01345">
    <property type="entry name" value="DUF11"/>
    <property type="match status" value="1"/>
</dbReference>
<dbReference type="EMBL" id="JBHSCL010000002">
    <property type="protein sequence ID" value="MFC4218726.1"/>
    <property type="molecule type" value="Genomic_DNA"/>
</dbReference>
<evidence type="ECO:0000256" key="1">
    <source>
        <dbReference type="ARBA" id="ARBA00004613"/>
    </source>
</evidence>
<comment type="caution">
    <text evidence="9">The sequence shown here is derived from an EMBL/GenBank/DDBJ whole genome shotgun (WGS) entry which is preliminary data.</text>
</comment>
<dbReference type="InterPro" id="IPR051171">
    <property type="entry name" value="CaCA"/>
</dbReference>
<dbReference type="InterPro" id="IPR001434">
    <property type="entry name" value="OmcB-like_DUF11"/>
</dbReference>
<dbReference type="Pfam" id="PF19081">
    <property type="entry name" value="Ig_7"/>
    <property type="match status" value="1"/>
</dbReference>
<feature type="domain" description="Calx-beta" evidence="8">
    <location>
        <begin position="498"/>
        <end position="586"/>
    </location>
</feature>
<dbReference type="InterPro" id="IPR003644">
    <property type="entry name" value="Calx_beta"/>
</dbReference>
<evidence type="ECO:0000256" key="7">
    <source>
        <dbReference type="SAM" id="MobiDB-lite"/>
    </source>
</evidence>
<comment type="subcellular location">
    <subcellularLocation>
        <location evidence="1">Secreted</location>
    </subcellularLocation>
</comment>
<keyword evidence="6" id="KW-0813">Transport</keyword>
<dbReference type="InterPro" id="IPR038081">
    <property type="entry name" value="CalX-like_sf"/>
</dbReference>
<name>A0ABV8PHM2_9FLAO</name>
<protein>
    <submittedName>
        <fullName evidence="9">Calx-beta domain-containing protein</fullName>
    </submittedName>
</protein>
<dbReference type="Pfam" id="PF18884">
    <property type="entry name" value="TSP3_bac"/>
    <property type="match status" value="2"/>
</dbReference>
<dbReference type="InterPro" id="IPR026341">
    <property type="entry name" value="T9SS_type_B"/>
</dbReference>
<dbReference type="RefSeq" id="WP_379762103.1">
    <property type="nucleotide sequence ID" value="NZ_JBHSCL010000002.1"/>
</dbReference>
<gene>
    <name evidence="9" type="ORF">ACFOWS_01190</name>
</gene>
<evidence type="ECO:0000259" key="8">
    <source>
        <dbReference type="SMART" id="SM00237"/>
    </source>
</evidence>
<dbReference type="Pfam" id="PF13585">
    <property type="entry name" value="CHU_C"/>
    <property type="match status" value="1"/>
</dbReference>
<reference evidence="10" key="1">
    <citation type="journal article" date="2019" name="Int. J. Syst. Evol. Microbiol.">
        <title>The Global Catalogue of Microorganisms (GCM) 10K type strain sequencing project: providing services to taxonomists for standard genome sequencing and annotation.</title>
        <authorList>
            <consortium name="The Broad Institute Genomics Platform"/>
            <consortium name="The Broad Institute Genome Sequencing Center for Infectious Disease"/>
            <person name="Wu L."/>
            <person name="Ma J."/>
        </authorList>
    </citation>
    <scope>NUCLEOTIDE SEQUENCE [LARGE SCALE GENOMIC DNA]</scope>
    <source>
        <strain evidence="10">CGMCC 1.15774</strain>
    </source>
</reference>
<evidence type="ECO:0000313" key="10">
    <source>
        <dbReference type="Proteomes" id="UP001595841"/>
    </source>
</evidence>
<feature type="region of interest" description="Disordered" evidence="7">
    <location>
        <begin position="1079"/>
        <end position="1104"/>
    </location>
</feature>
<keyword evidence="10" id="KW-1185">Reference proteome</keyword>